<sequence length="300" mass="32157">MSSDRIMLGLGLRLLAILMLSTMGALIKLVETHGAHLVEIMLFRQFFAIPFVLAWVMMGPGLASLKTRHFGLHVSRSAVGLTGMVFNFGSVLLLPLAEATTFGFTVPIFATILGALVLKERTGWHRWGAVLAGFVGVLIVTQPGSGHIPLGGALVGLTAALFVAIVAIQLRQMGRTESPATTVFWFSTLSVPPLLIGYAFVAAPHDWQTFALLILIGFVGGAAQLALTASLRFAPVSAVVPMDYSSLIWATLYGYLLFGVLPGSWTWVGAPIIIASGLYIVWRERQRGLRATPVATDEKA</sequence>
<evidence type="ECO:0000313" key="8">
    <source>
        <dbReference type="EMBL" id="APR54426.1"/>
    </source>
</evidence>
<proteinExistence type="inferred from homology"/>
<feature type="transmembrane region" description="Helical" evidence="6">
    <location>
        <begin position="127"/>
        <end position="144"/>
    </location>
</feature>
<evidence type="ECO:0000313" key="11">
    <source>
        <dbReference type="Proteomes" id="UP000286681"/>
    </source>
</evidence>
<evidence type="ECO:0000313" key="10">
    <source>
        <dbReference type="Proteomes" id="UP000185161"/>
    </source>
</evidence>
<feature type="transmembrane region" description="Helical" evidence="6">
    <location>
        <begin position="42"/>
        <end position="65"/>
    </location>
</feature>
<feature type="transmembrane region" description="Helical" evidence="6">
    <location>
        <begin position="264"/>
        <end position="282"/>
    </location>
</feature>
<dbReference type="Proteomes" id="UP000185161">
    <property type="component" value="Chromosome"/>
</dbReference>
<evidence type="ECO:0000256" key="5">
    <source>
        <dbReference type="ARBA" id="ARBA00023136"/>
    </source>
</evidence>
<evidence type="ECO:0000313" key="9">
    <source>
        <dbReference type="EMBL" id="RSV06946.1"/>
    </source>
</evidence>
<keyword evidence="5 6" id="KW-0472">Membrane</keyword>
<reference evidence="10" key="2">
    <citation type="submission" date="2016-12" db="EMBL/GenBank/DDBJ databases">
        <title>Whole genome sequencing of Sphingomonas sp. ABOJV.</title>
        <authorList>
            <person name="Conlan S."/>
            <person name="Thomas P.J."/>
            <person name="Mullikin J."/>
            <person name="Palmore T.N."/>
            <person name="Frank K.M."/>
            <person name="Segre J.A."/>
        </authorList>
    </citation>
    <scope>NUCLEOTIDE SEQUENCE [LARGE SCALE GENOMIC DNA]</scope>
    <source>
        <strain evidence="10">ABOJV</strain>
    </source>
</reference>
<feature type="transmembrane region" description="Helical" evidence="6">
    <location>
        <begin position="150"/>
        <end position="170"/>
    </location>
</feature>
<comment type="subcellular location">
    <subcellularLocation>
        <location evidence="1">Membrane</location>
        <topology evidence="1">Multi-pass membrane protein</topology>
    </subcellularLocation>
</comment>
<dbReference type="PANTHER" id="PTHR22911:SF6">
    <property type="entry name" value="SOLUTE CARRIER FAMILY 35 MEMBER G1"/>
    <property type="match status" value="1"/>
</dbReference>
<reference evidence="8" key="1">
    <citation type="submission" date="2016-12" db="EMBL/GenBank/DDBJ databases">
        <title>Whole genome sequencing of Sphingomonas koreensis.</title>
        <authorList>
            <person name="Conlan S."/>
            <person name="Thomas P.J."/>
            <person name="Mullikin J."/>
            <person name="Palmore T.N."/>
            <person name="Frank K.M."/>
            <person name="Segre J.A."/>
        </authorList>
    </citation>
    <scope>NUCLEOTIDE SEQUENCE</scope>
    <source>
        <strain evidence="8">ABOJV</strain>
    </source>
</reference>
<feature type="transmembrane region" description="Helical" evidence="6">
    <location>
        <begin position="102"/>
        <end position="118"/>
    </location>
</feature>
<keyword evidence="4 6" id="KW-1133">Transmembrane helix</keyword>
<keyword evidence="10" id="KW-1185">Reference proteome</keyword>
<feature type="domain" description="EamA" evidence="7">
    <location>
        <begin position="152"/>
        <end position="280"/>
    </location>
</feature>
<evidence type="ECO:0000259" key="7">
    <source>
        <dbReference type="Pfam" id="PF00892"/>
    </source>
</evidence>
<evidence type="ECO:0000256" key="6">
    <source>
        <dbReference type="SAM" id="Phobius"/>
    </source>
</evidence>
<keyword evidence="3 6" id="KW-0812">Transmembrane</keyword>
<dbReference type="PANTHER" id="PTHR22911">
    <property type="entry name" value="ACYL-MALONYL CONDENSING ENZYME-RELATED"/>
    <property type="match status" value="1"/>
</dbReference>
<organism evidence="8 10">
    <name type="scientific">Sphingomonas koreensis</name>
    <dbReference type="NCBI Taxonomy" id="93064"/>
    <lineage>
        <taxon>Bacteria</taxon>
        <taxon>Pseudomonadati</taxon>
        <taxon>Pseudomonadota</taxon>
        <taxon>Alphaproteobacteria</taxon>
        <taxon>Sphingomonadales</taxon>
        <taxon>Sphingomonadaceae</taxon>
        <taxon>Sphingomonas</taxon>
    </lineage>
</organism>
<dbReference type="InterPro" id="IPR000620">
    <property type="entry name" value="EamA_dom"/>
</dbReference>
<evidence type="ECO:0000256" key="2">
    <source>
        <dbReference type="ARBA" id="ARBA00009853"/>
    </source>
</evidence>
<evidence type="ECO:0000256" key="4">
    <source>
        <dbReference type="ARBA" id="ARBA00022989"/>
    </source>
</evidence>
<name>A0A1L6JES1_9SPHN</name>
<dbReference type="OrthoDB" id="9812899at2"/>
<feature type="transmembrane region" description="Helical" evidence="6">
    <location>
        <begin position="77"/>
        <end position="96"/>
    </location>
</feature>
<accession>A0A1L6JES1</accession>
<gene>
    <name evidence="8" type="ORF">BRX40_20170</name>
    <name evidence="9" type="ORF">CA257_02755</name>
</gene>
<dbReference type="SUPFAM" id="SSF103481">
    <property type="entry name" value="Multidrug resistance efflux transporter EmrE"/>
    <property type="match status" value="2"/>
</dbReference>
<comment type="similarity">
    <text evidence="2">Belongs to the drug/metabolite transporter (DMT) superfamily. 10 TMS drug/metabolite exporter (DME) (TC 2.A.7.3) family.</text>
</comment>
<feature type="transmembrane region" description="Helical" evidence="6">
    <location>
        <begin position="182"/>
        <end position="201"/>
    </location>
</feature>
<reference evidence="9 11" key="3">
    <citation type="submission" date="2018-07" db="EMBL/GenBank/DDBJ databases">
        <title>Genomic and Epidemiologic Investigation of an Indolent Hospital Outbreak.</title>
        <authorList>
            <person name="Johnson R.C."/>
            <person name="Deming C."/>
            <person name="Conlan S."/>
            <person name="Zellmer C.J."/>
            <person name="Michelin A.V."/>
            <person name="Lee-Lin S."/>
            <person name="Thomas P.J."/>
            <person name="Park M."/>
            <person name="Weingarten R.A."/>
            <person name="Less J."/>
            <person name="Dekker J.P."/>
            <person name="Frank K.M."/>
            <person name="Musser K.A."/>
            <person name="Mcquiston J.R."/>
            <person name="Henderson D.K."/>
            <person name="Lau A.F."/>
            <person name="Palmore T.N."/>
            <person name="Segre J.A."/>
        </authorList>
    </citation>
    <scope>NUCLEOTIDE SEQUENCE [LARGE SCALE GENOMIC DNA]</scope>
    <source>
        <strain evidence="9 11">SK-NIH.Env10_0317</strain>
    </source>
</reference>
<protein>
    <submittedName>
        <fullName evidence="9">DMT family transporter</fullName>
    </submittedName>
    <submittedName>
        <fullName evidence="8">EamA family transporter</fullName>
    </submittedName>
</protein>
<dbReference type="KEGG" id="skr:BRX40_20170"/>
<dbReference type="GeneID" id="44134883"/>
<dbReference type="EMBL" id="CP018820">
    <property type="protein sequence ID" value="APR54426.1"/>
    <property type="molecule type" value="Genomic_DNA"/>
</dbReference>
<dbReference type="STRING" id="93064.BRX40_20170"/>
<dbReference type="Pfam" id="PF00892">
    <property type="entry name" value="EamA"/>
    <property type="match status" value="2"/>
</dbReference>
<evidence type="ECO:0000256" key="3">
    <source>
        <dbReference type="ARBA" id="ARBA00022692"/>
    </source>
</evidence>
<dbReference type="InterPro" id="IPR037185">
    <property type="entry name" value="EmrE-like"/>
</dbReference>
<feature type="transmembrane region" description="Helical" evidence="6">
    <location>
        <begin position="239"/>
        <end position="258"/>
    </location>
</feature>
<dbReference type="AlphaFoldDB" id="A0A1L6JES1"/>
<feature type="transmembrane region" description="Helical" evidence="6">
    <location>
        <begin position="12"/>
        <end position="30"/>
    </location>
</feature>
<feature type="domain" description="EamA" evidence="7">
    <location>
        <begin position="8"/>
        <end position="141"/>
    </location>
</feature>
<dbReference type="Proteomes" id="UP000286681">
    <property type="component" value="Unassembled WGS sequence"/>
</dbReference>
<dbReference type="RefSeq" id="WP_066573751.1">
    <property type="nucleotide sequence ID" value="NZ_CP018820.1"/>
</dbReference>
<evidence type="ECO:0000256" key="1">
    <source>
        <dbReference type="ARBA" id="ARBA00004141"/>
    </source>
</evidence>
<dbReference type="GO" id="GO:0016020">
    <property type="term" value="C:membrane"/>
    <property type="evidence" value="ECO:0007669"/>
    <property type="project" value="UniProtKB-SubCell"/>
</dbReference>
<feature type="transmembrane region" description="Helical" evidence="6">
    <location>
        <begin position="207"/>
        <end position="227"/>
    </location>
</feature>
<dbReference type="EMBL" id="QQWO01000002">
    <property type="protein sequence ID" value="RSV06946.1"/>
    <property type="molecule type" value="Genomic_DNA"/>
</dbReference>